<evidence type="ECO:0000256" key="2">
    <source>
        <dbReference type="ARBA" id="ARBA00004304"/>
    </source>
</evidence>
<gene>
    <name evidence="11" type="ORF">SLS53_002923</name>
</gene>
<protein>
    <recommendedName>
        <fullName evidence="9">Cytochrome c oxidase assembly factor 3</fullName>
    </recommendedName>
</protein>
<dbReference type="GO" id="GO:0033617">
    <property type="term" value="P:mitochondrial respiratory chain complex IV assembly"/>
    <property type="evidence" value="ECO:0007669"/>
    <property type="project" value="UniProtKB-UniRule"/>
</dbReference>
<keyword evidence="7 9" id="KW-0496">Mitochondrion</keyword>
<evidence type="ECO:0000256" key="1">
    <source>
        <dbReference type="ARBA" id="ARBA00003064"/>
    </source>
</evidence>
<keyword evidence="9" id="KW-0999">Mitochondrion inner membrane</keyword>
<keyword evidence="8 9" id="KW-0472">Membrane</keyword>
<evidence type="ECO:0000256" key="8">
    <source>
        <dbReference type="ARBA" id="ARBA00023136"/>
    </source>
</evidence>
<evidence type="ECO:0000256" key="5">
    <source>
        <dbReference type="ARBA" id="ARBA00022692"/>
    </source>
</evidence>
<evidence type="ECO:0000256" key="4">
    <source>
        <dbReference type="ARBA" id="ARBA00011351"/>
    </source>
</evidence>
<evidence type="ECO:0000256" key="7">
    <source>
        <dbReference type="ARBA" id="ARBA00023128"/>
    </source>
</evidence>
<feature type="transmembrane region" description="Helical" evidence="9">
    <location>
        <begin position="22"/>
        <end position="43"/>
    </location>
</feature>
<evidence type="ECO:0000256" key="9">
    <source>
        <dbReference type="RuleBase" id="RU367056"/>
    </source>
</evidence>
<evidence type="ECO:0000313" key="11">
    <source>
        <dbReference type="EMBL" id="KAK7745425.1"/>
    </source>
</evidence>
<evidence type="ECO:0000256" key="3">
    <source>
        <dbReference type="ARBA" id="ARBA00007035"/>
    </source>
</evidence>
<dbReference type="InterPro" id="IPR018628">
    <property type="entry name" value="Coa3_CC"/>
</dbReference>
<comment type="subcellular location">
    <subcellularLocation>
        <location evidence="2">Mitochondrion membrane</location>
        <topology evidence="2">Single-pass membrane protein</topology>
    </subcellularLocation>
</comment>
<dbReference type="Pfam" id="PF09813">
    <property type="entry name" value="Coa3_cc"/>
    <property type="match status" value="1"/>
</dbReference>
<keyword evidence="6 9" id="KW-1133">Transmembrane helix</keyword>
<proteinExistence type="inferred from homology"/>
<dbReference type="EMBL" id="JAJSPL020000008">
    <property type="protein sequence ID" value="KAK7745425.1"/>
    <property type="molecule type" value="Genomic_DNA"/>
</dbReference>
<accession>A0AAN9UC17</accession>
<evidence type="ECO:0000256" key="6">
    <source>
        <dbReference type="ARBA" id="ARBA00022989"/>
    </source>
</evidence>
<reference evidence="11 12" key="1">
    <citation type="journal article" date="2023" name="PLoS ONE">
        <title>Cytospora paraplurivora sp. nov. isolated from orchards with fruit tree decline syndrome in Ontario, Canada.</title>
        <authorList>
            <person name="Ilyukhin E."/>
            <person name="Nguyen H.D.T."/>
            <person name="Castle A.J."/>
            <person name="Ellouze W."/>
        </authorList>
    </citation>
    <scope>NUCLEOTIDE SEQUENCE [LARGE SCALE GENOMIC DNA]</scope>
    <source>
        <strain evidence="11 12">FDS-564</strain>
    </source>
</reference>
<comment type="subunit">
    <text evidence="4 9">Component of 250-400 kDa complexes called cytochrome oxidase assembly intermediates or COA complexes.</text>
</comment>
<dbReference type="Proteomes" id="UP001320245">
    <property type="component" value="Unassembled WGS sequence"/>
</dbReference>
<organism evidence="11 12">
    <name type="scientific">Cytospora paraplurivora</name>
    <dbReference type="NCBI Taxonomy" id="2898453"/>
    <lineage>
        <taxon>Eukaryota</taxon>
        <taxon>Fungi</taxon>
        <taxon>Dikarya</taxon>
        <taxon>Ascomycota</taxon>
        <taxon>Pezizomycotina</taxon>
        <taxon>Sordariomycetes</taxon>
        <taxon>Sordariomycetidae</taxon>
        <taxon>Diaporthales</taxon>
        <taxon>Cytosporaceae</taxon>
        <taxon>Cytospora</taxon>
    </lineage>
</organism>
<dbReference type="InterPro" id="IPR041752">
    <property type="entry name" value="Coa3"/>
</dbReference>
<dbReference type="GO" id="GO:0005743">
    <property type="term" value="C:mitochondrial inner membrane"/>
    <property type="evidence" value="ECO:0007669"/>
    <property type="project" value="UniProtKB-UniRule"/>
</dbReference>
<sequence length="74" mass="8027">MAGYYTRNSGQSASLIRARRPYLVKNAITGLGVAGIAIGVYIYTLRAVGQDDFEDVKVPDVPVTQAQELNTPKK</sequence>
<evidence type="ECO:0000313" key="12">
    <source>
        <dbReference type="Proteomes" id="UP001320245"/>
    </source>
</evidence>
<keyword evidence="12" id="KW-1185">Reference proteome</keyword>
<dbReference type="PANTHER" id="PTHR15642">
    <property type="entry name" value="CYTOCHROME C OXIDASE ASSEMBLY FACTOR 3, MITOCHONDRIAL"/>
    <property type="match status" value="1"/>
</dbReference>
<keyword evidence="5 9" id="KW-0812">Transmembrane</keyword>
<feature type="domain" description="Cytochrome c oxidase assembly factor 3 mitochondrial coiled-coil" evidence="10">
    <location>
        <begin position="15"/>
        <end position="55"/>
    </location>
</feature>
<name>A0AAN9UC17_9PEZI</name>
<comment type="caution">
    <text evidence="11">The sequence shown here is derived from an EMBL/GenBank/DDBJ whole genome shotgun (WGS) entry which is preliminary data.</text>
</comment>
<dbReference type="PANTHER" id="PTHR15642:SF3">
    <property type="entry name" value="CYTOCHROME C OXIDASE ASSEMBLY FACTOR 3 HOMOLOG, MITOCHONDRIAL"/>
    <property type="match status" value="1"/>
</dbReference>
<comment type="function">
    <text evidence="1 9">Required for assembly of cytochrome c oxidase (complex IV).</text>
</comment>
<comment type="similarity">
    <text evidence="3 9">Belongs to the COA3 family.</text>
</comment>
<dbReference type="AlphaFoldDB" id="A0AAN9UC17"/>
<evidence type="ECO:0000259" key="10">
    <source>
        <dbReference type="Pfam" id="PF09813"/>
    </source>
</evidence>